<comment type="caution">
    <text evidence="3">The sequence shown here is derived from an EMBL/GenBank/DDBJ whole genome shotgun (WGS) entry which is preliminary data.</text>
</comment>
<dbReference type="EMBL" id="PSQE01000001">
    <property type="protein sequence ID" value="RHN78713.1"/>
    <property type="molecule type" value="Genomic_DNA"/>
</dbReference>
<gene>
    <name evidence="3" type="ORF">MtrunA17_Chr1g0168951</name>
</gene>
<dbReference type="InterPro" id="IPR009810">
    <property type="entry name" value="Nodulin_late_dom"/>
</dbReference>
<dbReference type="Pfam" id="PF07127">
    <property type="entry name" value="Nodulin_late"/>
    <property type="match status" value="1"/>
</dbReference>
<proteinExistence type="predicted"/>
<protein>
    <submittedName>
        <fullName evidence="3">Putative Late nodulin</fullName>
    </submittedName>
</protein>
<name>A0A396JR04_MEDTR</name>
<dbReference type="GO" id="GO:0046872">
    <property type="term" value="F:metal ion binding"/>
    <property type="evidence" value="ECO:0007669"/>
    <property type="project" value="InterPro"/>
</dbReference>
<dbReference type="Gramene" id="rna2357">
    <property type="protein sequence ID" value="RHN78713.1"/>
    <property type="gene ID" value="gene2357"/>
</dbReference>
<evidence type="ECO:0000256" key="1">
    <source>
        <dbReference type="SAM" id="Phobius"/>
    </source>
</evidence>
<keyword evidence="1" id="KW-1133">Transmembrane helix</keyword>
<feature type="domain" description="Late nodulin" evidence="2">
    <location>
        <begin position="29"/>
        <end position="77"/>
    </location>
</feature>
<accession>A0A396JR04</accession>
<sequence length="96" mass="11214">MYVRQKISFINHKFIKTYSISYIERGENMTEIVKFVNLMIILLSVFIVAMNVDAFEICGSNSDCLWEKCLPPNKHWCNMIETIMFEGFAMGKCECI</sequence>
<organism evidence="3">
    <name type="scientific">Medicago truncatula</name>
    <name type="common">Barrel medic</name>
    <name type="synonym">Medicago tribuloides</name>
    <dbReference type="NCBI Taxonomy" id="3880"/>
    <lineage>
        <taxon>Eukaryota</taxon>
        <taxon>Viridiplantae</taxon>
        <taxon>Streptophyta</taxon>
        <taxon>Embryophyta</taxon>
        <taxon>Tracheophyta</taxon>
        <taxon>Spermatophyta</taxon>
        <taxon>Magnoliopsida</taxon>
        <taxon>eudicotyledons</taxon>
        <taxon>Gunneridae</taxon>
        <taxon>Pentapetalae</taxon>
        <taxon>rosids</taxon>
        <taxon>fabids</taxon>
        <taxon>Fabales</taxon>
        <taxon>Fabaceae</taxon>
        <taxon>Papilionoideae</taxon>
        <taxon>50 kb inversion clade</taxon>
        <taxon>NPAAA clade</taxon>
        <taxon>Hologalegina</taxon>
        <taxon>IRL clade</taxon>
        <taxon>Trifolieae</taxon>
        <taxon>Medicago</taxon>
    </lineage>
</organism>
<feature type="transmembrane region" description="Helical" evidence="1">
    <location>
        <begin position="35"/>
        <end position="52"/>
    </location>
</feature>
<dbReference type="AlphaFoldDB" id="A0A396JR04"/>
<reference evidence="3" key="1">
    <citation type="journal article" date="2018" name="Nat. Plants">
        <title>Whole-genome landscape of Medicago truncatula symbiotic genes.</title>
        <authorList>
            <person name="Pecrix Y."/>
            <person name="Gamas P."/>
            <person name="Carrere S."/>
        </authorList>
    </citation>
    <scope>NUCLEOTIDE SEQUENCE</scope>
    <source>
        <tissue evidence="3">Leaves</tissue>
    </source>
</reference>
<keyword evidence="1" id="KW-0812">Transmembrane</keyword>
<evidence type="ECO:0000259" key="2">
    <source>
        <dbReference type="Pfam" id="PF07127"/>
    </source>
</evidence>
<dbReference type="Proteomes" id="UP000265566">
    <property type="component" value="Chromosome 1"/>
</dbReference>
<evidence type="ECO:0000313" key="3">
    <source>
        <dbReference type="EMBL" id="RHN78713.1"/>
    </source>
</evidence>
<keyword evidence="1" id="KW-0472">Membrane</keyword>